<name>A0A9Q9T427_9MICO</name>
<dbReference type="EMBL" id="CP106879">
    <property type="protein sequence ID" value="UYC81427.1"/>
    <property type="molecule type" value="Genomic_DNA"/>
</dbReference>
<sequence>MAMTNMMAFSPTDTMPMTVRAKMIMAYQALSGFILLALVISRAVNIIS</sequence>
<proteinExistence type="predicted"/>
<protein>
    <recommendedName>
        <fullName evidence="3">DUF1345 domain-containing protein</fullName>
    </recommendedName>
</protein>
<dbReference type="KEGG" id="cpoi:OE229_02895"/>
<reference evidence="1" key="1">
    <citation type="submission" date="2022-09" db="EMBL/GenBank/DDBJ databases">
        <title>Taxonomy of Curtobacterium flaccumfaciens.</title>
        <authorList>
            <person name="Osdaghi E."/>
            <person name="Taghavi S.M."/>
            <person name="Hamidizade M."/>
            <person name="Abachi H."/>
            <person name="Fazliarab A."/>
            <person name="Baeyen S."/>
            <person name="Portier P."/>
            <person name="Van Vaerenbergh J."/>
            <person name="Jacques M.-A."/>
        </authorList>
    </citation>
    <scope>NUCLEOTIDE SEQUENCE</scope>
    <source>
        <strain evidence="1">AGQB46</strain>
    </source>
</reference>
<dbReference type="Proteomes" id="UP001062223">
    <property type="component" value="Chromosome"/>
</dbReference>
<gene>
    <name evidence="1" type="ORF">OE229_02895</name>
</gene>
<dbReference type="AlphaFoldDB" id="A0A9Q9T427"/>
<organism evidence="1 2">
    <name type="scientific">Curtobacterium poinsettiae</name>
    <dbReference type="NCBI Taxonomy" id="159612"/>
    <lineage>
        <taxon>Bacteria</taxon>
        <taxon>Bacillati</taxon>
        <taxon>Actinomycetota</taxon>
        <taxon>Actinomycetes</taxon>
        <taxon>Micrococcales</taxon>
        <taxon>Microbacteriaceae</taxon>
        <taxon>Curtobacterium</taxon>
    </lineage>
</organism>
<evidence type="ECO:0000313" key="1">
    <source>
        <dbReference type="EMBL" id="UYC81427.1"/>
    </source>
</evidence>
<evidence type="ECO:0008006" key="3">
    <source>
        <dbReference type="Google" id="ProtNLM"/>
    </source>
</evidence>
<evidence type="ECO:0000313" key="2">
    <source>
        <dbReference type="Proteomes" id="UP001062223"/>
    </source>
</evidence>
<dbReference type="RefSeq" id="WP_262139655.1">
    <property type="nucleotide sequence ID" value="NZ_CP106879.1"/>
</dbReference>
<accession>A0A9Q9T427</accession>